<dbReference type="OrthoDB" id="2004470at2"/>
<accession>A0A1G5BAJ5</accession>
<protein>
    <submittedName>
        <fullName evidence="1">Uncharacterized protein</fullName>
    </submittedName>
</protein>
<reference evidence="2" key="1">
    <citation type="submission" date="2016-10" db="EMBL/GenBank/DDBJ databases">
        <authorList>
            <person name="Varghese N."/>
            <person name="Submissions S."/>
        </authorList>
    </citation>
    <scope>NUCLEOTIDE SEQUENCE [LARGE SCALE GENOMIC DNA]</scope>
    <source>
        <strain evidence="2">XBD2006</strain>
    </source>
</reference>
<name>A0A1G5BAJ5_9FIRM</name>
<organism evidence="1 2">
    <name type="scientific">Butyrivibrio hungatei</name>
    <dbReference type="NCBI Taxonomy" id="185008"/>
    <lineage>
        <taxon>Bacteria</taxon>
        <taxon>Bacillati</taxon>
        <taxon>Bacillota</taxon>
        <taxon>Clostridia</taxon>
        <taxon>Lachnospirales</taxon>
        <taxon>Lachnospiraceae</taxon>
        <taxon>Butyrivibrio</taxon>
    </lineage>
</organism>
<dbReference type="AlphaFoldDB" id="A0A1G5BAJ5"/>
<evidence type="ECO:0000313" key="1">
    <source>
        <dbReference type="EMBL" id="SCX86980.1"/>
    </source>
</evidence>
<keyword evidence="2" id="KW-1185">Reference proteome</keyword>
<sequence>MTKEERKLLQEWVKNGNSPYENGDYVCDDNCQPMDFVNTLRFWEDIRKCYNQLPIEERRSIQGENETLVLVSHSEFDENGFQLPTDLLEEIEKEVYFL</sequence>
<dbReference type="RefSeq" id="WP_074461380.1">
    <property type="nucleotide sequence ID" value="NZ_FMUR01000004.1"/>
</dbReference>
<proteinExistence type="predicted"/>
<evidence type="ECO:0000313" key="2">
    <source>
        <dbReference type="Proteomes" id="UP000183047"/>
    </source>
</evidence>
<dbReference type="EMBL" id="FMUR01000004">
    <property type="protein sequence ID" value="SCX86980.1"/>
    <property type="molecule type" value="Genomic_DNA"/>
</dbReference>
<dbReference type="Proteomes" id="UP000183047">
    <property type="component" value="Unassembled WGS sequence"/>
</dbReference>
<gene>
    <name evidence="1" type="ORF">SAMN02910451_00609</name>
</gene>